<gene>
    <name evidence="1" type="ORF">A2867_03910</name>
</gene>
<dbReference type="EMBL" id="MFCP01000033">
    <property type="protein sequence ID" value="OGE27673.1"/>
    <property type="molecule type" value="Genomic_DNA"/>
</dbReference>
<dbReference type="Proteomes" id="UP000177555">
    <property type="component" value="Unassembled WGS sequence"/>
</dbReference>
<name>A0A1F5JGB1_9BACT</name>
<evidence type="ECO:0000313" key="2">
    <source>
        <dbReference type="Proteomes" id="UP000177555"/>
    </source>
</evidence>
<dbReference type="AlphaFoldDB" id="A0A1F5JGB1"/>
<organism evidence="1 2">
    <name type="scientific">Candidatus Daviesbacteria bacterium RIFCSPHIGHO2_01_FULL_40_11</name>
    <dbReference type="NCBI Taxonomy" id="1797762"/>
    <lineage>
        <taxon>Bacteria</taxon>
        <taxon>Candidatus Daviesiibacteriota</taxon>
    </lineage>
</organism>
<evidence type="ECO:0000313" key="1">
    <source>
        <dbReference type="EMBL" id="OGE27673.1"/>
    </source>
</evidence>
<comment type="caution">
    <text evidence="1">The sequence shown here is derived from an EMBL/GenBank/DDBJ whole genome shotgun (WGS) entry which is preliminary data.</text>
</comment>
<reference evidence="1 2" key="1">
    <citation type="journal article" date="2016" name="Nat. Commun.">
        <title>Thousands of microbial genomes shed light on interconnected biogeochemical processes in an aquifer system.</title>
        <authorList>
            <person name="Anantharaman K."/>
            <person name="Brown C.T."/>
            <person name="Hug L.A."/>
            <person name="Sharon I."/>
            <person name="Castelle C.J."/>
            <person name="Probst A.J."/>
            <person name="Thomas B.C."/>
            <person name="Singh A."/>
            <person name="Wilkins M.J."/>
            <person name="Karaoz U."/>
            <person name="Brodie E.L."/>
            <person name="Williams K.H."/>
            <person name="Hubbard S.S."/>
            <person name="Banfield J.F."/>
        </authorList>
    </citation>
    <scope>NUCLEOTIDE SEQUENCE [LARGE SCALE GENOMIC DNA]</scope>
</reference>
<sequence length="187" mass="21092">MRIETFLDALRSRRAREVRAPYEPVQIDPAVGETKAALEASCQAILKKEALDSDDLNLLSKNMVELLGGTKDYLGQLISNPLTDAQRQASIEFWADVRGETFYAYVDYDDNRREQIFHVLGGIEINTTVDPNKFQYPSYFAGAETSVFSKDQEWAKHVAGDSTSAKPFFQKAFEVYQASQQPQQPAK</sequence>
<proteinExistence type="predicted"/>
<protein>
    <submittedName>
        <fullName evidence="1">Uncharacterized protein</fullName>
    </submittedName>
</protein>
<accession>A0A1F5JGB1</accession>